<protein>
    <submittedName>
        <fullName evidence="6">LysR family transcriptional regulator</fullName>
    </submittedName>
</protein>
<dbReference type="InterPro" id="IPR000847">
    <property type="entry name" value="LysR_HTH_N"/>
</dbReference>
<dbReference type="InterPro" id="IPR036390">
    <property type="entry name" value="WH_DNA-bd_sf"/>
</dbReference>
<sequence>MDVVAACKAFVAVSGYGSFTVGAAAARIPQSVASRRVAALEEHFGARLFDRSSRSVTLTPFGREILPSARRLVELAEAMEHDAERAKLRPFRLAVPAIGTPRLLARLVADGRRHDLNLDLHPAAPSERMELARTLEVRAALVAVPLNEGVWRVPLGLAGNADPRTSTIYVETLRAGRANRDARRRCIWIQPEDDVPHVRDRMIRLRDAVGLQPAQVVVATSLVAAAAEVIDSTDLLLCSPSQADELGLHWRPIGELELVRGYDVAAGLREDAQRIRALLPAAIGRCLGTLGNDMPSDTVPSGGA</sequence>
<keyword evidence="3" id="KW-0238">DNA-binding</keyword>
<name>A0ABW3YPS6_9ACTN</name>
<dbReference type="RefSeq" id="WP_377578832.1">
    <property type="nucleotide sequence ID" value="NZ_JBHTMP010000100.1"/>
</dbReference>
<dbReference type="Proteomes" id="UP001597260">
    <property type="component" value="Unassembled WGS sequence"/>
</dbReference>
<dbReference type="Gene3D" id="1.10.10.10">
    <property type="entry name" value="Winged helix-like DNA-binding domain superfamily/Winged helix DNA-binding domain"/>
    <property type="match status" value="1"/>
</dbReference>
<evidence type="ECO:0000256" key="3">
    <source>
        <dbReference type="ARBA" id="ARBA00023125"/>
    </source>
</evidence>
<evidence type="ECO:0000313" key="7">
    <source>
        <dbReference type="Proteomes" id="UP001597260"/>
    </source>
</evidence>
<dbReference type="SUPFAM" id="SSF46785">
    <property type="entry name" value="Winged helix' DNA-binding domain"/>
    <property type="match status" value="1"/>
</dbReference>
<reference evidence="7" key="1">
    <citation type="journal article" date="2019" name="Int. J. Syst. Evol. Microbiol.">
        <title>The Global Catalogue of Microorganisms (GCM) 10K type strain sequencing project: providing services to taxonomists for standard genome sequencing and annotation.</title>
        <authorList>
            <consortium name="The Broad Institute Genomics Platform"/>
            <consortium name="The Broad Institute Genome Sequencing Center for Infectious Disease"/>
            <person name="Wu L."/>
            <person name="Ma J."/>
        </authorList>
    </citation>
    <scope>NUCLEOTIDE SEQUENCE [LARGE SCALE GENOMIC DNA]</scope>
    <source>
        <strain evidence="7">JCM 31037</strain>
    </source>
</reference>
<keyword evidence="7" id="KW-1185">Reference proteome</keyword>
<evidence type="ECO:0000256" key="4">
    <source>
        <dbReference type="ARBA" id="ARBA00023163"/>
    </source>
</evidence>
<evidence type="ECO:0000256" key="2">
    <source>
        <dbReference type="ARBA" id="ARBA00023015"/>
    </source>
</evidence>
<keyword evidence="2" id="KW-0805">Transcription regulation</keyword>
<dbReference type="PANTHER" id="PTHR30346:SF28">
    <property type="entry name" value="HTH-TYPE TRANSCRIPTIONAL REGULATOR CYNR"/>
    <property type="match status" value="1"/>
</dbReference>
<organism evidence="6 7">
    <name type="scientific">Micromonospora sonneratiae</name>
    <dbReference type="NCBI Taxonomy" id="1184706"/>
    <lineage>
        <taxon>Bacteria</taxon>
        <taxon>Bacillati</taxon>
        <taxon>Actinomycetota</taxon>
        <taxon>Actinomycetes</taxon>
        <taxon>Micromonosporales</taxon>
        <taxon>Micromonosporaceae</taxon>
        <taxon>Micromonospora</taxon>
    </lineage>
</organism>
<comment type="caution">
    <text evidence="6">The sequence shown here is derived from an EMBL/GenBank/DDBJ whole genome shotgun (WGS) entry which is preliminary data.</text>
</comment>
<accession>A0ABW3YPS6</accession>
<keyword evidence="4" id="KW-0804">Transcription</keyword>
<proteinExistence type="inferred from homology"/>
<evidence type="ECO:0000256" key="1">
    <source>
        <dbReference type="ARBA" id="ARBA00009437"/>
    </source>
</evidence>
<feature type="domain" description="HTH lysR-type" evidence="5">
    <location>
        <begin position="1"/>
        <end position="59"/>
    </location>
</feature>
<evidence type="ECO:0000259" key="5">
    <source>
        <dbReference type="PROSITE" id="PS50931"/>
    </source>
</evidence>
<gene>
    <name evidence="6" type="ORF">ACFQ4H_32895</name>
</gene>
<dbReference type="InterPro" id="IPR036388">
    <property type="entry name" value="WH-like_DNA-bd_sf"/>
</dbReference>
<dbReference type="PROSITE" id="PS50931">
    <property type="entry name" value="HTH_LYSR"/>
    <property type="match status" value="1"/>
</dbReference>
<evidence type="ECO:0000313" key="6">
    <source>
        <dbReference type="EMBL" id="MFD1325888.1"/>
    </source>
</evidence>
<dbReference type="Pfam" id="PF00126">
    <property type="entry name" value="HTH_1"/>
    <property type="match status" value="1"/>
</dbReference>
<dbReference type="EMBL" id="JBHTMP010000100">
    <property type="protein sequence ID" value="MFD1325888.1"/>
    <property type="molecule type" value="Genomic_DNA"/>
</dbReference>
<dbReference type="PANTHER" id="PTHR30346">
    <property type="entry name" value="TRANSCRIPTIONAL DUAL REGULATOR HCAR-RELATED"/>
    <property type="match status" value="1"/>
</dbReference>
<comment type="similarity">
    <text evidence="1">Belongs to the LysR transcriptional regulatory family.</text>
</comment>